<sequence>HSLLNRTYFETQSQPPSFDVDIQGVHEFIQRQRQANRSVVLVTSGGTTVPLELNV</sequence>
<dbReference type="Gene3D" id="3.40.50.10300">
    <property type="entry name" value="CoaB-like"/>
    <property type="match status" value="1"/>
</dbReference>
<feature type="non-terminal residue" evidence="1">
    <location>
        <position position="1"/>
    </location>
</feature>
<dbReference type="InterPro" id="IPR035929">
    <property type="entry name" value="CoaB-like_sf"/>
</dbReference>
<dbReference type="RefSeq" id="XP_041219622.1">
    <property type="nucleotide sequence ID" value="XM_041363014.1"/>
</dbReference>
<name>A0AAD4DUE2_9AGAM</name>
<reference evidence="1" key="1">
    <citation type="journal article" date="2020" name="New Phytol.">
        <title>Comparative genomics reveals dynamic genome evolution in host specialist ectomycorrhizal fungi.</title>
        <authorList>
            <person name="Lofgren L.A."/>
            <person name="Nguyen N.H."/>
            <person name="Vilgalys R."/>
            <person name="Ruytinx J."/>
            <person name="Liao H.L."/>
            <person name="Branco S."/>
            <person name="Kuo A."/>
            <person name="LaButti K."/>
            <person name="Lipzen A."/>
            <person name="Andreopoulos W."/>
            <person name="Pangilinan J."/>
            <person name="Riley R."/>
            <person name="Hundley H."/>
            <person name="Na H."/>
            <person name="Barry K."/>
            <person name="Grigoriev I.V."/>
            <person name="Stajich J.E."/>
            <person name="Kennedy P.G."/>
        </authorList>
    </citation>
    <scope>NUCLEOTIDE SEQUENCE</scope>
    <source>
        <strain evidence="1">FC203</strain>
    </source>
</reference>
<dbReference type="EMBL" id="JABBWK010000085">
    <property type="protein sequence ID" value="KAG1894046.1"/>
    <property type="molecule type" value="Genomic_DNA"/>
</dbReference>
<keyword evidence="2" id="KW-1185">Reference proteome</keyword>
<dbReference type="AlphaFoldDB" id="A0AAD4DUE2"/>
<comment type="caution">
    <text evidence="1">The sequence shown here is derived from an EMBL/GenBank/DDBJ whole genome shotgun (WGS) entry which is preliminary data.</text>
</comment>
<accession>A0AAD4DUE2</accession>
<protein>
    <submittedName>
        <fullName evidence="1">Uncharacterized protein</fullName>
    </submittedName>
</protein>
<gene>
    <name evidence="1" type="ORF">F5891DRAFT_1063655</name>
</gene>
<dbReference type="SUPFAM" id="SSF102645">
    <property type="entry name" value="CoaB-like"/>
    <property type="match status" value="1"/>
</dbReference>
<dbReference type="GeneID" id="64657312"/>
<evidence type="ECO:0000313" key="1">
    <source>
        <dbReference type="EMBL" id="KAG1894046.1"/>
    </source>
</evidence>
<evidence type="ECO:0000313" key="2">
    <source>
        <dbReference type="Proteomes" id="UP001195769"/>
    </source>
</evidence>
<organism evidence="1 2">
    <name type="scientific">Suillus fuscotomentosus</name>
    <dbReference type="NCBI Taxonomy" id="1912939"/>
    <lineage>
        <taxon>Eukaryota</taxon>
        <taxon>Fungi</taxon>
        <taxon>Dikarya</taxon>
        <taxon>Basidiomycota</taxon>
        <taxon>Agaricomycotina</taxon>
        <taxon>Agaricomycetes</taxon>
        <taxon>Agaricomycetidae</taxon>
        <taxon>Boletales</taxon>
        <taxon>Suillineae</taxon>
        <taxon>Suillaceae</taxon>
        <taxon>Suillus</taxon>
    </lineage>
</organism>
<proteinExistence type="predicted"/>
<dbReference type="Proteomes" id="UP001195769">
    <property type="component" value="Unassembled WGS sequence"/>
</dbReference>